<name>A0A4P9TFV4_9EURY</name>
<organism evidence="2 3">
    <name type="scientific">Natrinema pallidum</name>
    <dbReference type="NCBI Taxonomy" id="69527"/>
    <lineage>
        <taxon>Archaea</taxon>
        <taxon>Methanobacteriati</taxon>
        <taxon>Methanobacteriota</taxon>
        <taxon>Stenosarchaea group</taxon>
        <taxon>Halobacteria</taxon>
        <taxon>Halobacteriales</taxon>
        <taxon>Natrialbaceae</taxon>
        <taxon>Natrinema</taxon>
    </lineage>
</organism>
<feature type="transmembrane region" description="Helical" evidence="1">
    <location>
        <begin position="143"/>
        <end position="163"/>
    </location>
</feature>
<reference evidence="3" key="1">
    <citation type="submission" date="2019-05" db="EMBL/GenBank/DDBJ databases">
        <title>Complete Genome Sequence and Methylation Pattern of the Halophilic Archaeon Natrinema pallidum BOL6-1.</title>
        <authorList>
            <person name="DasSarma P."/>
            <person name="DasSarma B.P."/>
            <person name="DasSarma S.L."/>
            <person name="Martinez F.L."/>
            <person name="Guzman D."/>
            <person name="Roberts R.J."/>
            <person name="DasSarma S."/>
        </authorList>
    </citation>
    <scope>NUCLEOTIDE SEQUENCE [LARGE SCALE GENOMIC DNA]</scope>
    <source>
        <strain evidence="3">BOL6-1</strain>
    </source>
</reference>
<accession>A0A4P9TFV4</accession>
<dbReference type="Proteomes" id="UP000307562">
    <property type="component" value="Chromosome"/>
</dbReference>
<feature type="transmembrane region" description="Helical" evidence="1">
    <location>
        <begin position="394"/>
        <end position="415"/>
    </location>
</feature>
<feature type="transmembrane region" description="Helical" evidence="1">
    <location>
        <begin position="363"/>
        <end position="382"/>
    </location>
</feature>
<evidence type="ECO:0000313" key="3">
    <source>
        <dbReference type="Proteomes" id="UP000307562"/>
    </source>
</evidence>
<dbReference type="InterPro" id="IPR018650">
    <property type="entry name" value="STSV1_Orf64"/>
</dbReference>
<evidence type="ECO:0000313" key="2">
    <source>
        <dbReference type="EMBL" id="QCW03577.1"/>
    </source>
</evidence>
<keyword evidence="1" id="KW-0472">Membrane</keyword>
<feature type="transmembrane region" description="Helical" evidence="1">
    <location>
        <begin position="322"/>
        <end position="343"/>
    </location>
</feature>
<proteinExistence type="predicted"/>
<keyword evidence="1" id="KW-0812">Transmembrane</keyword>
<dbReference type="EMBL" id="CP040637">
    <property type="protein sequence ID" value="QCW03577.1"/>
    <property type="molecule type" value="Genomic_DNA"/>
</dbReference>
<dbReference type="GeneID" id="96156344"/>
<feature type="transmembrane region" description="Helical" evidence="1">
    <location>
        <begin position="119"/>
        <end position="137"/>
    </location>
</feature>
<evidence type="ECO:0000256" key="1">
    <source>
        <dbReference type="SAM" id="Phobius"/>
    </source>
</evidence>
<dbReference type="RefSeq" id="WP_138653769.1">
    <property type="nucleotide sequence ID" value="NZ_CP040637.1"/>
</dbReference>
<feature type="transmembrane region" description="Helical" evidence="1">
    <location>
        <begin position="261"/>
        <end position="279"/>
    </location>
</feature>
<gene>
    <name evidence="2" type="ORF">FGF80_10135</name>
</gene>
<feature type="transmembrane region" description="Helical" evidence="1">
    <location>
        <begin position="218"/>
        <end position="241"/>
    </location>
</feature>
<protein>
    <submittedName>
        <fullName evidence="2">DUF2079 domain-containing protein</fullName>
    </submittedName>
</protein>
<dbReference type="KEGG" id="npl:FGF80_10135"/>
<keyword evidence="3" id="KW-1185">Reference proteome</keyword>
<dbReference type="AlphaFoldDB" id="A0A4P9TFV4"/>
<dbReference type="Gene3D" id="2.60.120.260">
    <property type="entry name" value="Galactose-binding domain-like"/>
    <property type="match status" value="1"/>
</dbReference>
<sequence>MADNCEPNRDWNQLGSQLCRREPVHVADQSTMNKPTQNISNAVQKASGRRYSIIRRLTQPKNIVWPLTSLIFLCASVYTVSLHNSFKTGALDLGQYVGAFWTTLHTDQFFYSPLLQQSYFARHFAPINFVTIMWYSVFSGPEYLLIFKSLLLALSFAMLWYVADKALDSGWLALGIAFGFISNRYLVEAWLFDYQEQVFLPVLLFSLYFAYKQRAWRAFTILSILTYLTNEFIVILFVPFLLGLALEEWHVNGDSVTARRLLLLAGVGVLYFGFTVWAMEYFSQAGQAQFGTASPSQISQFTNPEVLISQLIDGAAFKIEHLILFLAPMLFIAFLDITFIFSLSPYLLYAWLLTSRNVYAGFGAHYSLYILPFAAIGLVRALEKMNLSHSTKRYLALTMAVMVVFHAGLGAVFVVQTEQVPDSDEHIDAINQQIELVPDDASISTLSNLQPHLAEREHSYMTPPHGELPDYVLIDTTSYGDWYSFDLKSFNLADNYALVSANDGVWLFERNDIDQANQVSASQSIPISSFEVRGAQISDGMIVRDDPSKASTVWYGPYQKLPGGNYTITYEIRVKGDGYLKIDAASGNGKEVLKSKQISPTDKWTTQSLSFNLEEPNENLEYRGIANGQVTVEVKNITITRHR</sequence>
<feature type="transmembrane region" description="Helical" evidence="1">
    <location>
        <begin position="192"/>
        <end position="211"/>
    </location>
</feature>
<dbReference type="Pfam" id="PF09852">
    <property type="entry name" value="DUF2079"/>
    <property type="match status" value="1"/>
</dbReference>
<keyword evidence="1" id="KW-1133">Transmembrane helix</keyword>
<feature type="transmembrane region" description="Helical" evidence="1">
    <location>
        <begin position="63"/>
        <end position="81"/>
    </location>
</feature>